<name>A0A1Y5I616_OSTTA</name>
<proteinExistence type="predicted"/>
<sequence length="279" mass="30784">MRAVSARNASALFAERVTNAKSATKTTRRARVVTSASAFEVARVVLAAPTMYALVSANEYVTHRYYQHAEFNKNETLKKVWCTLTGKKEAPKIGGGGHIEHHAETLDDMSLRVDDKWMKSEPAKILVGNKYRGTAFNWDVTGLMLGQMVITCVPVLSIMGYGFVAQAALITTSTLVHAAVWNSLHPAMHGLNEIPMSEVLRLPVPQPHRSPRHERPVQLQRVLPARRPHDGHTRVPFGKEHRAFYPAGEYARNLAAKAAGKVVEEFDGQASVDEELVAA</sequence>
<protein>
    <submittedName>
        <fullName evidence="1">Uncharacterized protein</fullName>
    </submittedName>
</protein>
<evidence type="ECO:0000313" key="1">
    <source>
        <dbReference type="EMBL" id="OUS42475.1"/>
    </source>
</evidence>
<dbReference type="AlphaFoldDB" id="A0A1Y5I616"/>
<gene>
    <name evidence="1" type="ORF">BE221DRAFT_61534</name>
</gene>
<organism evidence="1">
    <name type="scientific">Ostreococcus tauri</name>
    <name type="common">Marine green alga</name>
    <dbReference type="NCBI Taxonomy" id="70448"/>
    <lineage>
        <taxon>Eukaryota</taxon>
        <taxon>Viridiplantae</taxon>
        <taxon>Chlorophyta</taxon>
        <taxon>Mamiellophyceae</taxon>
        <taxon>Mamiellales</taxon>
        <taxon>Bathycoccaceae</taxon>
        <taxon>Ostreococcus</taxon>
    </lineage>
</organism>
<dbReference type="Proteomes" id="UP000195557">
    <property type="component" value="Unassembled WGS sequence"/>
</dbReference>
<reference evidence="1" key="1">
    <citation type="submission" date="2017-04" db="EMBL/GenBank/DDBJ databases">
        <title>Population genomics of picophytoplankton unveils novel chromosome hypervariability.</title>
        <authorList>
            <consortium name="DOE Joint Genome Institute"/>
            <person name="Blanc-Mathieu R."/>
            <person name="Krasovec M."/>
            <person name="Hebrard M."/>
            <person name="Yau S."/>
            <person name="Desgranges E."/>
            <person name="Martin J."/>
            <person name="Schackwitz W."/>
            <person name="Kuo A."/>
            <person name="Salin G."/>
            <person name="Donnadieu C."/>
            <person name="Desdevises Y."/>
            <person name="Sanchez-Ferandin S."/>
            <person name="Moreau H."/>
            <person name="Rivals E."/>
            <person name="Grigoriev I.V."/>
            <person name="Grimsley N."/>
            <person name="Eyre-Walker A."/>
            <person name="Piganeau G."/>
        </authorList>
    </citation>
    <scope>NUCLEOTIDE SEQUENCE [LARGE SCALE GENOMIC DNA]</scope>
    <source>
        <strain evidence="1">RCC 1115</strain>
    </source>
</reference>
<dbReference type="EMBL" id="KZ155838">
    <property type="protein sequence ID" value="OUS42475.1"/>
    <property type="molecule type" value="Genomic_DNA"/>
</dbReference>
<accession>A0A1Y5I616</accession>